<name>A0A7W6PNA0_9HYPH</name>
<reference evidence="1 2" key="1">
    <citation type="submission" date="2020-08" db="EMBL/GenBank/DDBJ databases">
        <title>Genomic Encyclopedia of Type Strains, Phase IV (KMG-IV): sequencing the most valuable type-strain genomes for metagenomic binning, comparative biology and taxonomic classification.</title>
        <authorList>
            <person name="Goeker M."/>
        </authorList>
    </citation>
    <scope>NUCLEOTIDE SEQUENCE [LARGE SCALE GENOMIC DNA]</scope>
    <source>
        <strain evidence="1 2">DSM 29514</strain>
    </source>
</reference>
<dbReference type="EMBL" id="JACIEC010000001">
    <property type="protein sequence ID" value="MBB4141730.1"/>
    <property type="molecule type" value="Genomic_DNA"/>
</dbReference>
<accession>A0A7W6PNA0</accession>
<protein>
    <submittedName>
        <fullName evidence="1">Uncharacterized protein</fullName>
    </submittedName>
</protein>
<comment type="caution">
    <text evidence="1">The sequence shown here is derived from an EMBL/GenBank/DDBJ whole genome shotgun (WGS) entry which is preliminary data.</text>
</comment>
<gene>
    <name evidence="1" type="ORF">GGQ72_000229</name>
</gene>
<evidence type="ECO:0000313" key="2">
    <source>
        <dbReference type="Proteomes" id="UP000519897"/>
    </source>
</evidence>
<sequence length="50" mass="5736">MVLHANCNVWKKANLIAKLIFIFPEPSVKIPDFGVKLQSKFRISASSYRE</sequence>
<dbReference type="AlphaFoldDB" id="A0A7W6PNA0"/>
<organism evidence="1 2">
    <name type="scientific">Rhizobium rhizoryzae</name>
    <dbReference type="NCBI Taxonomy" id="451876"/>
    <lineage>
        <taxon>Bacteria</taxon>
        <taxon>Pseudomonadati</taxon>
        <taxon>Pseudomonadota</taxon>
        <taxon>Alphaproteobacteria</taxon>
        <taxon>Hyphomicrobiales</taxon>
        <taxon>Rhizobiaceae</taxon>
        <taxon>Rhizobium/Agrobacterium group</taxon>
        <taxon>Rhizobium</taxon>
    </lineage>
</organism>
<dbReference type="Proteomes" id="UP000519897">
    <property type="component" value="Unassembled WGS sequence"/>
</dbReference>
<proteinExistence type="predicted"/>
<evidence type="ECO:0000313" key="1">
    <source>
        <dbReference type="EMBL" id="MBB4141730.1"/>
    </source>
</evidence>
<keyword evidence="2" id="KW-1185">Reference proteome</keyword>